<evidence type="ECO:0000256" key="2">
    <source>
        <dbReference type="ARBA" id="ARBA00011322"/>
    </source>
</evidence>
<sequence length="655" mass="75886">MYLKKIELVNIGAYKGYNSFNFETEEKKNVLLVGGENGAGKTTLLNAIKLGLFGSYGLGYKTENSEYYKHVSSILNNHAKRQKNSDYSITIHFSIVDNLKTFNYELKREWKYVNDTLKEIDFLVENGNVLDAQKTVLFYAKLKEFMPPQLLDFCLFDGEEIARIVTQNKLSDYIKKLSKVVFNLDLFETLEIDLENYSKQQIDPAKAKTIEHELFVINTKEKELRNDIATTTRSIDYKQKNLNDLHEEYLAIKTSFEQYGGLKKQEREDVLQRITQIETERKQRLEEIKNFVSNVLPLFLTKSLLTETRNQVKNEESLQLAKQLDEKLTLESLTQVLQSLNMSSSKEKTTEMKEQLVSLLKPKNHEKVIHGASYEESLKVEQAYTIVQKDLPSTYLELLTLNANALKEAKVLKDKIKVHDETDEFSKIIEEMDSYNLKIVKATQEIEQEQETLQKLKNELVDTLEKIEKIKLQLRNYDKTSGSLLEAQKIIALSRKYREQQIAQRLQDVQIQATSNLKKMLRKHDYIALIRIDPVNYEVTLLDTNKNEIEKRTLSAGEKQMLLISIIWAIFDCSGRQVPFIFDTLLGRLDKTHKAAVLSVFIPNFGKQAIILSTDSEIDAHHYALLSPSIAKEYTLDFDPIQQQTTIKKDYFKFS</sequence>
<evidence type="ECO:0000313" key="6">
    <source>
        <dbReference type="EMBL" id="OCS87294.1"/>
    </source>
</evidence>
<dbReference type="SUPFAM" id="SSF52540">
    <property type="entry name" value="P-loop containing nucleoside triphosphate hydrolases"/>
    <property type="match status" value="1"/>
</dbReference>
<evidence type="ECO:0000313" key="7">
    <source>
        <dbReference type="Proteomes" id="UP000093482"/>
    </source>
</evidence>
<reference evidence="6 7" key="1">
    <citation type="submission" date="2016-07" db="EMBL/GenBank/DDBJ databases">
        <title>Caryophanon latum genome sequencing.</title>
        <authorList>
            <person name="Verma A."/>
            <person name="Pal Y."/>
            <person name="Krishnamurthi S."/>
        </authorList>
    </citation>
    <scope>NUCLEOTIDE SEQUENCE [LARGE SCALE GENOMIC DNA]</scope>
    <source>
        <strain evidence="6 7">DSM 14151</strain>
    </source>
</reference>
<gene>
    <name evidence="6" type="ORF">A6K76_02690</name>
</gene>
<dbReference type="OrthoDB" id="1698838at2"/>
<dbReference type="Proteomes" id="UP000093482">
    <property type="component" value="Unassembled WGS sequence"/>
</dbReference>
<evidence type="ECO:0000256" key="3">
    <source>
        <dbReference type="ARBA" id="ARBA00013368"/>
    </source>
</evidence>
<dbReference type="InterPro" id="IPR038729">
    <property type="entry name" value="Rad50/SbcC_AAA"/>
</dbReference>
<dbReference type="Gene3D" id="3.40.50.300">
    <property type="entry name" value="P-loop containing nucleotide triphosphate hydrolases"/>
    <property type="match status" value="2"/>
</dbReference>
<organism evidence="6 7">
    <name type="scientific">Caryophanon latum</name>
    <dbReference type="NCBI Taxonomy" id="33977"/>
    <lineage>
        <taxon>Bacteria</taxon>
        <taxon>Bacillati</taxon>
        <taxon>Bacillota</taxon>
        <taxon>Bacilli</taxon>
        <taxon>Bacillales</taxon>
        <taxon>Caryophanaceae</taxon>
        <taxon>Caryophanon</taxon>
    </lineage>
</organism>
<comment type="subunit">
    <text evidence="2">Heterodimer of SbcC and SbcD.</text>
</comment>
<comment type="caution">
    <text evidence="6">The sequence shown here is derived from an EMBL/GenBank/DDBJ whole genome shotgun (WGS) entry which is preliminary data.</text>
</comment>
<feature type="domain" description="Rad50/SbcC-type AAA" evidence="5">
    <location>
        <begin position="5"/>
        <end position="289"/>
    </location>
</feature>
<dbReference type="InterPro" id="IPR027417">
    <property type="entry name" value="P-loop_NTPase"/>
</dbReference>
<dbReference type="PANTHER" id="PTHR32114">
    <property type="entry name" value="ABC TRANSPORTER ABCH.3"/>
    <property type="match status" value="1"/>
</dbReference>
<dbReference type="PANTHER" id="PTHR32114:SF2">
    <property type="entry name" value="ABC TRANSPORTER ABCH.3"/>
    <property type="match status" value="1"/>
</dbReference>
<dbReference type="EMBL" id="MATO01000056">
    <property type="protein sequence ID" value="OCS87294.1"/>
    <property type="molecule type" value="Genomic_DNA"/>
</dbReference>
<protein>
    <recommendedName>
        <fullName evidence="3">Nuclease SbcCD subunit C</fullName>
    </recommendedName>
</protein>
<proteinExistence type="inferred from homology"/>
<keyword evidence="4" id="KW-0175">Coiled coil</keyword>
<dbReference type="GO" id="GO:0006302">
    <property type="term" value="P:double-strand break repair"/>
    <property type="evidence" value="ECO:0007669"/>
    <property type="project" value="InterPro"/>
</dbReference>
<dbReference type="InterPro" id="IPR017599">
    <property type="entry name" value="DNA_S_DndD"/>
</dbReference>
<feature type="coiled-coil region" evidence="4">
    <location>
        <begin position="432"/>
        <end position="473"/>
    </location>
</feature>
<evidence type="ECO:0000256" key="4">
    <source>
        <dbReference type="SAM" id="Coils"/>
    </source>
</evidence>
<evidence type="ECO:0000256" key="1">
    <source>
        <dbReference type="ARBA" id="ARBA00006930"/>
    </source>
</evidence>
<name>A0A1C0YJI2_9BACL</name>
<comment type="similarity">
    <text evidence="1">Belongs to the SMC family. SbcC subfamily.</text>
</comment>
<dbReference type="RefSeq" id="WP_066465823.1">
    <property type="nucleotide sequence ID" value="NZ_MATO01000056.1"/>
</dbReference>
<dbReference type="AlphaFoldDB" id="A0A1C0YJI2"/>
<dbReference type="GO" id="GO:0016887">
    <property type="term" value="F:ATP hydrolysis activity"/>
    <property type="evidence" value="ECO:0007669"/>
    <property type="project" value="InterPro"/>
</dbReference>
<accession>A0A1C0YJI2</accession>
<dbReference type="NCBIfam" id="TIGR03185">
    <property type="entry name" value="DNA_S_dndD"/>
    <property type="match status" value="1"/>
</dbReference>
<evidence type="ECO:0000259" key="5">
    <source>
        <dbReference type="Pfam" id="PF13476"/>
    </source>
</evidence>
<keyword evidence="7" id="KW-1185">Reference proteome</keyword>
<dbReference type="Pfam" id="PF13476">
    <property type="entry name" value="AAA_23"/>
    <property type="match status" value="1"/>
</dbReference>